<name>A0A370BA95_9ACTN</name>
<dbReference type="InterPro" id="IPR041121">
    <property type="entry name" value="SDH_C"/>
</dbReference>
<evidence type="ECO:0000313" key="5">
    <source>
        <dbReference type="EMBL" id="RDG38718.1"/>
    </source>
</evidence>
<dbReference type="SUPFAM" id="SSF51735">
    <property type="entry name" value="NAD(P)-binding Rossmann-fold domains"/>
    <property type="match status" value="1"/>
</dbReference>
<dbReference type="Pfam" id="PF08501">
    <property type="entry name" value="Shikimate_dh_N"/>
    <property type="match status" value="1"/>
</dbReference>
<evidence type="ECO:0000259" key="4">
    <source>
        <dbReference type="Pfam" id="PF18317"/>
    </source>
</evidence>
<comment type="caution">
    <text evidence="5">The sequence shown here is derived from an EMBL/GenBank/DDBJ whole genome shotgun (WGS) entry which is preliminary data.</text>
</comment>
<keyword evidence="2" id="KW-0057">Aromatic amino acid biosynthesis</keyword>
<dbReference type="InterPro" id="IPR013708">
    <property type="entry name" value="Shikimate_DH-bd_N"/>
</dbReference>
<dbReference type="Pfam" id="PF18317">
    <property type="entry name" value="SDH_C"/>
    <property type="match status" value="1"/>
</dbReference>
<proteinExistence type="predicted"/>
<dbReference type="GO" id="GO:0005829">
    <property type="term" value="C:cytosol"/>
    <property type="evidence" value="ECO:0007669"/>
    <property type="project" value="TreeGrafter"/>
</dbReference>
<dbReference type="GO" id="GO:0009073">
    <property type="term" value="P:aromatic amino acid family biosynthetic process"/>
    <property type="evidence" value="ECO:0007669"/>
    <property type="project" value="UniProtKB-KW"/>
</dbReference>
<dbReference type="PANTHER" id="PTHR21089">
    <property type="entry name" value="SHIKIMATE DEHYDROGENASE"/>
    <property type="match status" value="1"/>
</dbReference>
<dbReference type="Proteomes" id="UP000253741">
    <property type="component" value="Unassembled WGS sequence"/>
</dbReference>
<feature type="domain" description="SDH C-terminal" evidence="4">
    <location>
        <begin position="243"/>
        <end position="272"/>
    </location>
</feature>
<dbReference type="InterPro" id="IPR036291">
    <property type="entry name" value="NAD(P)-bd_dom_sf"/>
</dbReference>
<dbReference type="PANTHER" id="PTHR21089:SF1">
    <property type="entry name" value="BIFUNCTIONAL 3-DEHYDROQUINATE DEHYDRATASE_SHIKIMATE DEHYDROGENASE, CHLOROPLASTIC"/>
    <property type="match status" value="1"/>
</dbReference>
<dbReference type="Gene3D" id="3.40.50.10860">
    <property type="entry name" value="Leucine Dehydrogenase, chain A, domain 1"/>
    <property type="match status" value="1"/>
</dbReference>
<dbReference type="OrthoDB" id="9776868at2"/>
<gene>
    <name evidence="5" type="ORF">DVH02_07735</name>
</gene>
<dbReference type="NCBIfam" id="NF001311">
    <property type="entry name" value="PRK00258.1-3"/>
    <property type="match status" value="1"/>
</dbReference>
<dbReference type="InterPro" id="IPR022893">
    <property type="entry name" value="Shikimate_DH_fam"/>
</dbReference>
<dbReference type="InterPro" id="IPR046346">
    <property type="entry name" value="Aminoacid_DH-like_N_sf"/>
</dbReference>
<protein>
    <submittedName>
        <fullName evidence="5">Shikimate dehydrogenase</fullName>
        <ecNumber evidence="5">1.1.1.25</ecNumber>
    </submittedName>
</protein>
<evidence type="ECO:0000256" key="2">
    <source>
        <dbReference type="ARBA" id="ARBA00023141"/>
    </source>
</evidence>
<organism evidence="5 6">
    <name type="scientific">Streptomyces corynorhini</name>
    <dbReference type="NCBI Taxonomy" id="2282652"/>
    <lineage>
        <taxon>Bacteria</taxon>
        <taxon>Bacillati</taxon>
        <taxon>Actinomycetota</taxon>
        <taxon>Actinomycetes</taxon>
        <taxon>Kitasatosporales</taxon>
        <taxon>Streptomycetaceae</taxon>
        <taxon>Streptomyces</taxon>
    </lineage>
</organism>
<dbReference type="AlphaFoldDB" id="A0A370BA95"/>
<evidence type="ECO:0000256" key="1">
    <source>
        <dbReference type="ARBA" id="ARBA00004871"/>
    </source>
</evidence>
<keyword evidence="2" id="KW-0028">Amino-acid biosynthesis</keyword>
<dbReference type="GO" id="GO:0004764">
    <property type="term" value="F:shikimate 3-dehydrogenase (NADP+) activity"/>
    <property type="evidence" value="ECO:0007669"/>
    <property type="project" value="UniProtKB-EC"/>
</dbReference>
<dbReference type="RefSeq" id="WP_114622961.1">
    <property type="nucleotide sequence ID" value="NZ_QQNA01000048.1"/>
</dbReference>
<evidence type="ECO:0000313" key="6">
    <source>
        <dbReference type="Proteomes" id="UP000253741"/>
    </source>
</evidence>
<dbReference type="EC" id="1.1.1.25" evidence="5"/>
<dbReference type="GO" id="GO:0050661">
    <property type="term" value="F:NADP binding"/>
    <property type="evidence" value="ECO:0007669"/>
    <property type="project" value="TreeGrafter"/>
</dbReference>
<keyword evidence="5" id="KW-0560">Oxidoreductase</keyword>
<reference evidence="5 6" key="1">
    <citation type="submission" date="2018-07" db="EMBL/GenBank/DDBJ databases">
        <title>Streptomyces species from bats.</title>
        <authorList>
            <person name="Dunlap C."/>
        </authorList>
    </citation>
    <scope>NUCLEOTIDE SEQUENCE [LARGE SCALE GENOMIC DNA]</scope>
    <source>
        <strain evidence="5 6">AC230</strain>
    </source>
</reference>
<comment type="pathway">
    <text evidence="1">Metabolic intermediate biosynthesis; chorismate biosynthesis; chorismate from D-erythrose 4-phosphate and phosphoenolpyruvate: step 4/7.</text>
</comment>
<evidence type="ECO:0000259" key="3">
    <source>
        <dbReference type="Pfam" id="PF08501"/>
    </source>
</evidence>
<sequence>MTGRATAEGRRAAVLGSPIAHSLSPVLHRAAYRELGLAHWSYDRFDVDEAGLPGFLAGLDASWAGLSLTMPLKRAVIPLLDEVSDTAASVEAVNTVVLGADGRRTGDNTDIPGMIAALRERGVEKVESAAVLGAGATASSALAALARICTGPVTAYVRSAARAAEMRGWGERLGVDVRIADWAAATEAFGAPLVIATTPAGTTDALAVDVPDRPGTLFDVLYEPWPTPLAAAWSGAGGGIVSGLDLLVHQAVLQVERMTGRSPAPLDVMRAAGGNALR</sequence>
<dbReference type="EMBL" id="QQNA01000048">
    <property type="protein sequence ID" value="RDG38718.1"/>
    <property type="molecule type" value="Genomic_DNA"/>
</dbReference>
<dbReference type="Gene3D" id="3.40.50.720">
    <property type="entry name" value="NAD(P)-binding Rossmann-like Domain"/>
    <property type="match status" value="1"/>
</dbReference>
<dbReference type="GO" id="GO:0019632">
    <property type="term" value="P:shikimate metabolic process"/>
    <property type="evidence" value="ECO:0007669"/>
    <property type="project" value="TreeGrafter"/>
</dbReference>
<feature type="domain" description="Shikimate dehydrogenase substrate binding N-terminal" evidence="3">
    <location>
        <begin position="14"/>
        <end position="96"/>
    </location>
</feature>
<keyword evidence="6" id="KW-1185">Reference proteome</keyword>
<dbReference type="GO" id="GO:0009423">
    <property type="term" value="P:chorismate biosynthetic process"/>
    <property type="evidence" value="ECO:0007669"/>
    <property type="project" value="TreeGrafter"/>
</dbReference>
<accession>A0A370BA95</accession>
<dbReference type="SUPFAM" id="SSF53223">
    <property type="entry name" value="Aminoacid dehydrogenase-like, N-terminal domain"/>
    <property type="match status" value="1"/>
</dbReference>